<sequence length="289" mass="32413">MAATLHITSGDCAGQLLQEAKLSGEILVWHDILYDGPRNPGWPSEATLQARAIFLEQSTAGGLDQAYVLETLQAQYRKLSEMPADTQIVLWFDACLFDQSMLCHILTCLQHLKRSQVELICIDAHPRIERYNGLGQLQPSELAASYPTRQPVSPEQFEFAYQVDRAFAEQDLAAFQTLAAQSHAPIQWIPAAVKRWLQEHSYADSEFGRLEYHALAALRTGHHSPAEIFTAVAQADTPPQYWGDTTLWAKINGLADRTPPQVRIQGPSPRLPQWQSEHPLAQYRVYLAG</sequence>
<evidence type="ECO:0000313" key="2">
    <source>
        <dbReference type="EMBL" id="MDQ8195419.1"/>
    </source>
</evidence>
<feature type="domain" description="DUF1835" evidence="1">
    <location>
        <begin position="5"/>
        <end position="114"/>
    </location>
</feature>
<dbReference type="EMBL" id="JARXIC010000023">
    <property type="protein sequence ID" value="MDQ8195419.1"/>
    <property type="molecule type" value="Genomic_DNA"/>
</dbReference>
<dbReference type="Pfam" id="PF08874">
    <property type="entry name" value="DUF1835"/>
    <property type="match status" value="1"/>
</dbReference>
<protein>
    <submittedName>
        <fullName evidence="2">DUF1835 domain-containing protein</fullName>
    </submittedName>
</protein>
<name>A0ABU1AKZ2_9BACT</name>
<dbReference type="RefSeq" id="WP_308985874.1">
    <property type="nucleotide sequence ID" value="NZ_JARXIC010000023.1"/>
</dbReference>
<reference evidence="2 3" key="1">
    <citation type="submission" date="2023-04" db="EMBL/GenBank/DDBJ databases">
        <title>A novel bacteria isolated from coastal sediment.</title>
        <authorList>
            <person name="Liu X.-J."/>
            <person name="Du Z.-J."/>
        </authorList>
    </citation>
    <scope>NUCLEOTIDE SEQUENCE [LARGE SCALE GENOMIC DNA]</scope>
    <source>
        <strain evidence="2 3">SDUM461004</strain>
    </source>
</reference>
<comment type="caution">
    <text evidence="2">The sequence shown here is derived from an EMBL/GenBank/DDBJ whole genome shotgun (WGS) entry which is preliminary data.</text>
</comment>
<dbReference type="InterPro" id="IPR014973">
    <property type="entry name" value="DUF1835"/>
</dbReference>
<dbReference type="Proteomes" id="UP001243717">
    <property type="component" value="Unassembled WGS sequence"/>
</dbReference>
<evidence type="ECO:0000259" key="1">
    <source>
        <dbReference type="Pfam" id="PF08874"/>
    </source>
</evidence>
<evidence type="ECO:0000313" key="3">
    <source>
        <dbReference type="Proteomes" id="UP001243717"/>
    </source>
</evidence>
<keyword evidence="3" id="KW-1185">Reference proteome</keyword>
<gene>
    <name evidence="2" type="ORF">QEH59_13365</name>
</gene>
<accession>A0ABU1AKZ2</accession>
<proteinExistence type="predicted"/>
<organism evidence="2 3">
    <name type="scientific">Thalassobacterium sedimentorum</name>
    <dbReference type="NCBI Taxonomy" id="3041258"/>
    <lineage>
        <taxon>Bacteria</taxon>
        <taxon>Pseudomonadati</taxon>
        <taxon>Verrucomicrobiota</taxon>
        <taxon>Opitutia</taxon>
        <taxon>Puniceicoccales</taxon>
        <taxon>Coraliomargaritaceae</taxon>
        <taxon>Thalassobacterium</taxon>
    </lineage>
</organism>